<comment type="caution">
    <text evidence="4">The sequence shown here is derived from an EMBL/GenBank/DDBJ whole genome shotgun (WGS) entry which is preliminary data.</text>
</comment>
<gene>
    <name evidence="4" type="ORF">BJY01DRAFT_251823</name>
</gene>
<dbReference type="InterPro" id="IPR051750">
    <property type="entry name" value="Trans-sulfuration_enzymes"/>
</dbReference>
<evidence type="ECO:0000256" key="3">
    <source>
        <dbReference type="RuleBase" id="RU362118"/>
    </source>
</evidence>
<evidence type="ECO:0000256" key="1">
    <source>
        <dbReference type="ARBA" id="ARBA00001933"/>
    </source>
</evidence>
<reference evidence="4 5" key="1">
    <citation type="submission" date="2024-07" db="EMBL/GenBank/DDBJ databases">
        <title>Section-level genome sequencing and comparative genomics of Aspergillus sections Usti and Cavernicolus.</title>
        <authorList>
            <consortium name="Lawrence Berkeley National Laboratory"/>
            <person name="Nybo J.L."/>
            <person name="Vesth T.C."/>
            <person name="Theobald S."/>
            <person name="Frisvad J.C."/>
            <person name="Larsen T.O."/>
            <person name="Kjaerboelling I."/>
            <person name="Rothschild-Mancinelli K."/>
            <person name="Lyhne E.K."/>
            <person name="Kogle M.E."/>
            <person name="Barry K."/>
            <person name="Clum A."/>
            <person name="Na H."/>
            <person name="Ledsgaard L."/>
            <person name="Lin J."/>
            <person name="Lipzen A."/>
            <person name="Kuo A."/>
            <person name="Riley R."/>
            <person name="Mondo S."/>
            <person name="Labutti K."/>
            <person name="Haridas S."/>
            <person name="Pangalinan J."/>
            <person name="Salamov A.A."/>
            <person name="Simmons B.A."/>
            <person name="Magnuson J.K."/>
            <person name="Chen J."/>
            <person name="Drula E."/>
            <person name="Henrissat B."/>
            <person name="Wiebenga A."/>
            <person name="Lubbers R.J."/>
            <person name="Gomes A.C."/>
            <person name="Makela M.R."/>
            <person name="Stajich J."/>
            <person name="Grigoriev I.V."/>
            <person name="Mortensen U.H."/>
            <person name="De Vries R.P."/>
            <person name="Baker S.E."/>
            <person name="Andersen M.R."/>
        </authorList>
    </citation>
    <scope>NUCLEOTIDE SEQUENCE [LARGE SCALE GENOMIC DNA]</scope>
    <source>
        <strain evidence="4 5">CBS 123904</strain>
    </source>
</reference>
<dbReference type="Proteomes" id="UP001610446">
    <property type="component" value="Unassembled WGS sequence"/>
</dbReference>
<evidence type="ECO:0000313" key="4">
    <source>
        <dbReference type="EMBL" id="KAL2836715.1"/>
    </source>
</evidence>
<accession>A0ABR4J9K8</accession>
<dbReference type="InterPro" id="IPR000277">
    <property type="entry name" value="Cys/Met-Metab_PyrdxlP-dep_enz"/>
</dbReference>
<organism evidence="4 5">
    <name type="scientific">Aspergillus pseudoustus</name>
    <dbReference type="NCBI Taxonomy" id="1810923"/>
    <lineage>
        <taxon>Eukaryota</taxon>
        <taxon>Fungi</taxon>
        <taxon>Dikarya</taxon>
        <taxon>Ascomycota</taxon>
        <taxon>Pezizomycotina</taxon>
        <taxon>Eurotiomycetes</taxon>
        <taxon>Eurotiomycetidae</taxon>
        <taxon>Eurotiales</taxon>
        <taxon>Aspergillaceae</taxon>
        <taxon>Aspergillus</taxon>
        <taxon>Aspergillus subgen. Nidulantes</taxon>
    </lineage>
</organism>
<comment type="similarity">
    <text evidence="3">Belongs to the trans-sulfuration enzymes family.</text>
</comment>
<dbReference type="Pfam" id="PF01053">
    <property type="entry name" value="Cys_Met_Meta_PP"/>
    <property type="match status" value="1"/>
</dbReference>
<evidence type="ECO:0000256" key="2">
    <source>
        <dbReference type="ARBA" id="ARBA00022898"/>
    </source>
</evidence>
<comment type="cofactor">
    <cofactor evidence="1 3">
        <name>pyridoxal 5'-phosphate</name>
        <dbReference type="ChEBI" id="CHEBI:597326"/>
    </cofactor>
</comment>
<proteinExistence type="inferred from homology"/>
<keyword evidence="2 3" id="KW-0663">Pyridoxal phosphate</keyword>
<evidence type="ECO:0000313" key="5">
    <source>
        <dbReference type="Proteomes" id="UP001610446"/>
    </source>
</evidence>
<dbReference type="EMBL" id="JBFXLU010000173">
    <property type="protein sequence ID" value="KAL2836715.1"/>
    <property type="molecule type" value="Genomic_DNA"/>
</dbReference>
<dbReference type="SUPFAM" id="SSF53383">
    <property type="entry name" value="PLP-dependent transferases"/>
    <property type="match status" value="1"/>
</dbReference>
<dbReference type="InterPro" id="IPR015424">
    <property type="entry name" value="PyrdxlP-dep_Trfase"/>
</dbReference>
<sequence>MADVDDFPFVDVRVTSLSRSFSGGCNVAGGSVVINPDSQNKDAICKNLESIQDTLCPLDAEFLYKNCHKLLGRVLLSNRNALQVVRLLTAHEAVAKVNHPSQANSKMFTNATIVRTEGTVRC</sequence>
<keyword evidence="5" id="KW-1185">Reference proteome</keyword>
<dbReference type="PANTHER" id="PTHR42699:SF1">
    <property type="entry name" value="CYSTATHIONINE GAMMA-SYNTHASE-RELATED"/>
    <property type="match status" value="1"/>
</dbReference>
<protein>
    <submittedName>
        <fullName evidence="4">Uncharacterized protein</fullName>
    </submittedName>
</protein>
<dbReference type="PANTHER" id="PTHR42699">
    <property type="match status" value="1"/>
</dbReference>
<name>A0ABR4J9K8_9EURO</name>